<reference evidence="4 5" key="1">
    <citation type="submission" date="2018-04" db="EMBL/GenBank/DDBJ databases">
        <title>Genomic Encyclopedia of Archaeal and Bacterial Type Strains, Phase II (KMG-II): from individual species to whole genera.</title>
        <authorList>
            <person name="Goeker M."/>
        </authorList>
    </citation>
    <scope>NUCLEOTIDE SEQUENCE [LARGE SCALE GENOMIC DNA]</scope>
    <source>
        <strain evidence="4 5">DSM 5822</strain>
    </source>
</reference>
<organism evidence="4 5">
    <name type="scientific">Agitococcus lubricus</name>
    <dbReference type="NCBI Taxonomy" id="1077255"/>
    <lineage>
        <taxon>Bacteria</taxon>
        <taxon>Pseudomonadati</taxon>
        <taxon>Pseudomonadota</taxon>
        <taxon>Gammaproteobacteria</taxon>
        <taxon>Moraxellales</taxon>
        <taxon>Moraxellaceae</taxon>
        <taxon>Agitococcus</taxon>
    </lineage>
</organism>
<keyword evidence="2" id="KW-0472">Membrane</keyword>
<evidence type="ECO:0000259" key="3">
    <source>
        <dbReference type="Pfam" id="PF03109"/>
    </source>
</evidence>
<dbReference type="InterPro" id="IPR050154">
    <property type="entry name" value="UbiB_kinase"/>
</dbReference>
<feature type="domain" description="ABC1 atypical kinase-like" evidence="3">
    <location>
        <begin position="97"/>
        <end position="345"/>
    </location>
</feature>
<evidence type="ECO:0000256" key="1">
    <source>
        <dbReference type="ARBA" id="ARBA00009670"/>
    </source>
</evidence>
<keyword evidence="4" id="KW-0830">Ubiquinone</keyword>
<keyword evidence="5" id="KW-1185">Reference proteome</keyword>
<dbReference type="InterPro" id="IPR004147">
    <property type="entry name" value="ABC1_dom"/>
</dbReference>
<keyword evidence="2" id="KW-0812">Transmembrane</keyword>
<comment type="similarity">
    <text evidence="1">Belongs to the protein kinase superfamily. ADCK protein kinase family.</text>
</comment>
<dbReference type="AlphaFoldDB" id="A0A2T5IUZ3"/>
<comment type="caution">
    <text evidence="4">The sequence shown here is derived from an EMBL/GenBank/DDBJ whole genome shotgun (WGS) entry which is preliminary data.</text>
</comment>
<feature type="transmembrane region" description="Helical" evidence="2">
    <location>
        <begin position="524"/>
        <end position="543"/>
    </location>
</feature>
<protein>
    <submittedName>
        <fullName evidence="4">Ubiquinone biosynthesis protein</fullName>
    </submittedName>
</protein>
<accession>A0A2T5IUZ3</accession>
<dbReference type="PANTHER" id="PTHR10566:SF113">
    <property type="entry name" value="PROTEIN ACTIVITY OF BC1 COMPLEX KINASE 7, CHLOROPLASTIC"/>
    <property type="match status" value="1"/>
</dbReference>
<evidence type="ECO:0000313" key="5">
    <source>
        <dbReference type="Proteomes" id="UP000244223"/>
    </source>
</evidence>
<dbReference type="RefSeq" id="WP_107866684.1">
    <property type="nucleotide sequence ID" value="NZ_QAON01000017.1"/>
</dbReference>
<dbReference type="Pfam" id="PF03109">
    <property type="entry name" value="ABC1"/>
    <property type="match status" value="1"/>
</dbReference>
<dbReference type="PANTHER" id="PTHR10566">
    <property type="entry name" value="CHAPERONE-ACTIVITY OF BC1 COMPLEX CABC1 -RELATED"/>
    <property type="match status" value="1"/>
</dbReference>
<name>A0A2T5IUZ3_9GAMM</name>
<evidence type="ECO:0000313" key="4">
    <source>
        <dbReference type="EMBL" id="PTQ87688.1"/>
    </source>
</evidence>
<gene>
    <name evidence="4" type="ORF">C8N29_11712</name>
</gene>
<dbReference type="EMBL" id="QAON01000017">
    <property type="protein sequence ID" value="PTQ87688.1"/>
    <property type="molecule type" value="Genomic_DNA"/>
</dbReference>
<keyword evidence="2" id="KW-1133">Transmembrane helix</keyword>
<sequence>MLKHLPRLLVIWRICASYRLDTLIPRDAPIPMPIRAALLLLRIHPAWWSTPVLSTYDDGERLRLALQDLGVLFIKLGQLLSTRADLLPPHVIAELSKLQDRVPPFASQELKAIVSNELQGDISQLFSRFDDEPLAAASIAQVHTAALPDGREVIVKVVRPHLQTAIEQDFGLLKMAARWLESRSADLAAFHLLQIVCDYEQVLLGEIDLLQEAANTTRMRNNFPNSPLIYVPEVHHALCTSQVMIAERIYGVPISDKASFQRLGVDPKVLAEKGLTIFFTQVFNHNFFHADMHPGNIYVDVSKPEQPRYIALDCAIMGELSDSDHLTVARLMMAVMQHDFTQLIQIAAQAGWIAPATDTQALTREIRRLLTPMLQKSIDELDFAPILVGILDVARRYHLEIPPQLVLLLKTLVHVEGLGRDLYPALDIWSLGKPLLGQWLSSRLNPAESFKTLMQQTPAMVLGLAELPALVYDSLRGLRQHNAWQEKQWRELQTLHYELAQSRRYDWLALIAVVLGCAGINADGLWSLLGIALIILAVTWRILV</sequence>
<dbReference type="InterPro" id="IPR011009">
    <property type="entry name" value="Kinase-like_dom_sf"/>
</dbReference>
<dbReference type="OrthoDB" id="9795390at2"/>
<proteinExistence type="inferred from homology"/>
<evidence type="ECO:0000256" key="2">
    <source>
        <dbReference type="SAM" id="Phobius"/>
    </source>
</evidence>
<dbReference type="Proteomes" id="UP000244223">
    <property type="component" value="Unassembled WGS sequence"/>
</dbReference>
<dbReference type="SUPFAM" id="SSF56112">
    <property type="entry name" value="Protein kinase-like (PK-like)"/>
    <property type="match status" value="1"/>
</dbReference>